<dbReference type="PANTHER" id="PTHR43201:SF5">
    <property type="entry name" value="MEDIUM-CHAIN ACYL-COA LIGASE ACSF2, MITOCHONDRIAL"/>
    <property type="match status" value="1"/>
</dbReference>
<dbReference type="InterPro" id="IPR045851">
    <property type="entry name" value="AMP-bd_C_sf"/>
</dbReference>
<dbReference type="GO" id="GO:0031956">
    <property type="term" value="F:medium-chain fatty acid-CoA ligase activity"/>
    <property type="evidence" value="ECO:0007669"/>
    <property type="project" value="TreeGrafter"/>
</dbReference>
<dbReference type="InterPro" id="IPR042099">
    <property type="entry name" value="ANL_N_sf"/>
</dbReference>
<dbReference type="Pfam" id="PF00378">
    <property type="entry name" value="ECH_1"/>
    <property type="match status" value="1"/>
</dbReference>
<evidence type="ECO:0000256" key="2">
    <source>
        <dbReference type="ARBA" id="ARBA00022598"/>
    </source>
</evidence>
<dbReference type="InterPro" id="IPR001753">
    <property type="entry name" value="Enoyl-CoA_hydra/iso"/>
</dbReference>
<reference evidence="6 7" key="1">
    <citation type="submission" date="2019-04" db="EMBL/GenBank/DDBJ databases">
        <title>Friends and foes A comparative genomics studyof 23 Aspergillus species from section Flavi.</title>
        <authorList>
            <consortium name="DOE Joint Genome Institute"/>
            <person name="Kjaerbolling I."/>
            <person name="Vesth T."/>
            <person name="Frisvad J.C."/>
            <person name="Nybo J.L."/>
            <person name="Theobald S."/>
            <person name="Kildgaard S."/>
            <person name="Isbrandt T."/>
            <person name="Kuo A."/>
            <person name="Sato A."/>
            <person name="Lyhne E.K."/>
            <person name="Kogle M.E."/>
            <person name="Wiebenga A."/>
            <person name="Kun R.S."/>
            <person name="Lubbers R.J."/>
            <person name="Makela M.R."/>
            <person name="Barry K."/>
            <person name="Chovatia M."/>
            <person name="Clum A."/>
            <person name="Daum C."/>
            <person name="Haridas S."/>
            <person name="He G."/>
            <person name="LaButti K."/>
            <person name="Lipzen A."/>
            <person name="Mondo S."/>
            <person name="Riley R."/>
            <person name="Salamov A."/>
            <person name="Simmons B.A."/>
            <person name="Magnuson J.K."/>
            <person name="Henrissat B."/>
            <person name="Mortensen U.H."/>
            <person name="Larsen T.O."/>
            <person name="Devries R.P."/>
            <person name="Grigoriev I.V."/>
            <person name="Machida M."/>
            <person name="Baker S.E."/>
            <person name="Andersen M.R."/>
        </authorList>
    </citation>
    <scope>NUCLEOTIDE SEQUENCE [LARGE SCALE GENOMIC DNA]</scope>
    <source>
        <strain evidence="6 7">IBT 29228</strain>
    </source>
</reference>
<dbReference type="PROSITE" id="PS00455">
    <property type="entry name" value="AMP_BINDING"/>
    <property type="match status" value="1"/>
</dbReference>
<dbReference type="OrthoDB" id="10253869at2759"/>
<dbReference type="SUPFAM" id="SSF56801">
    <property type="entry name" value="Acetyl-CoA synthetase-like"/>
    <property type="match status" value="1"/>
</dbReference>
<keyword evidence="7" id="KW-1185">Reference proteome</keyword>
<dbReference type="EMBL" id="ML736402">
    <property type="protein sequence ID" value="KAE8371729.1"/>
    <property type="molecule type" value="Genomic_DNA"/>
</dbReference>
<dbReference type="Gene3D" id="3.90.226.10">
    <property type="entry name" value="2-enoyl-CoA Hydratase, Chain A, domain 1"/>
    <property type="match status" value="1"/>
</dbReference>
<feature type="region of interest" description="Disordered" evidence="3">
    <location>
        <begin position="745"/>
        <end position="772"/>
    </location>
</feature>
<dbReference type="AlphaFoldDB" id="A0A5N7ARU1"/>
<evidence type="ECO:0000313" key="7">
    <source>
        <dbReference type="Proteomes" id="UP000326198"/>
    </source>
</evidence>
<dbReference type="PANTHER" id="PTHR43201">
    <property type="entry name" value="ACYL-COA SYNTHETASE"/>
    <property type="match status" value="1"/>
</dbReference>
<sequence>MPFKTIIVSHPAPKIVKITLNRPERLNAINQTLLIELTSTLQSHQNAHVILLEGAGDRAFCAGEDLKETLAPKTGSAEELRVAFNHLQSITRLTSSSSAIVVAAVQGYAVGGGAEIAFAADFIIAGPGAKFKFPEVTLGHAVTGGISLRLSHMVGLLRAKELLIRGQFVGAQEALALGLVNEVAEDPKARAEQLALELTTLPRASASSLKVSLERAVFPNMDVVLHEEVNAASYCFAQTDAADAFRDFADRKRGHQPVRDINTAVRIAVEKYPNKVFLRCQGQDITFQDFDRSVAALAGGLRGLGVQAGERVLVMMRNSVEMVHTWMASNRLGAIWVPINTDWRSLTLQHAVSAAEATMAVVDHEFVDLIQTTNEFAAQQLWIRGSGNDQDLSKLYTQQAPLEEPFPVTASATSAFLYTSGTTGKSKPCILSHEYFILQAKALIQACTLHPDDVLYCPFPLFHADATALTVMPAILLGATAALAPRFTATRFWSEIRETRATVYDFMGATLALIYKQPPSPQDRDHRVRLAWGVPIPAFAEDYERRFGHPLHTLYGSVEASIPIVQHGSLLPRGSCGTLRPGYQLRIADADDEPLPPNTPGQLLLRSENPNAFFGGYYNDPAGTAQAQANLWLHTGDIAKVDRAGNVYFLGRVKDLIRRRGENINAAEVEAEFLLHPDVEVAAAFAIPSDLGPGTEDDLKVVVQLRGSGGGGGGKTDEETLWQWSRQHMGRQRVPAVVEIVSDMKRTPTGKVEKRSLSVDGGKRFTDRPARL</sequence>
<dbReference type="Gene3D" id="3.40.50.12780">
    <property type="entry name" value="N-terminal domain of ligase-like"/>
    <property type="match status" value="1"/>
</dbReference>
<dbReference type="Proteomes" id="UP000326198">
    <property type="component" value="Unassembled WGS sequence"/>
</dbReference>
<dbReference type="InterPro" id="IPR029045">
    <property type="entry name" value="ClpP/crotonase-like_dom_sf"/>
</dbReference>
<dbReference type="CDD" id="cd06558">
    <property type="entry name" value="crotonase-like"/>
    <property type="match status" value="1"/>
</dbReference>
<dbReference type="GO" id="GO:0006631">
    <property type="term" value="P:fatty acid metabolic process"/>
    <property type="evidence" value="ECO:0007669"/>
    <property type="project" value="TreeGrafter"/>
</dbReference>
<evidence type="ECO:0000256" key="1">
    <source>
        <dbReference type="ARBA" id="ARBA00006432"/>
    </source>
</evidence>
<dbReference type="Pfam" id="PF00501">
    <property type="entry name" value="AMP-binding"/>
    <property type="match status" value="1"/>
</dbReference>
<feature type="domain" description="AMP-binding enzyme C-terminal" evidence="5">
    <location>
        <begin position="668"/>
        <end position="751"/>
    </location>
</feature>
<feature type="domain" description="AMP-dependent synthetase/ligase" evidence="4">
    <location>
        <begin position="268"/>
        <end position="618"/>
    </location>
</feature>
<dbReference type="Gene3D" id="3.30.300.30">
    <property type="match status" value="1"/>
</dbReference>
<dbReference type="InterPro" id="IPR025110">
    <property type="entry name" value="AMP-bd_C"/>
</dbReference>
<evidence type="ECO:0000259" key="4">
    <source>
        <dbReference type="Pfam" id="PF00501"/>
    </source>
</evidence>
<keyword evidence="2" id="KW-0436">Ligase</keyword>
<accession>A0A5N7ARU1</accession>
<dbReference type="SUPFAM" id="SSF52096">
    <property type="entry name" value="ClpP/crotonase"/>
    <property type="match status" value="1"/>
</dbReference>
<organism evidence="6 7">
    <name type="scientific">Aspergillus bertholletiae</name>
    <dbReference type="NCBI Taxonomy" id="1226010"/>
    <lineage>
        <taxon>Eukaryota</taxon>
        <taxon>Fungi</taxon>
        <taxon>Dikarya</taxon>
        <taxon>Ascomycota</taxon>
        <taxon>Pezizomycotina</taxon>
        <taxon>Eurotiomycetes</taxon>
        <taxon>Eurotiomycetidae</taxon>
        <taxon>Eurotiales</taxon>
        <taxon>Aspergillaceae</taxon>
        <taxon>Aspergillus</taxon>
        <taxon>Aspergillus subgen. Circumdati</taxon>
    </lineage>
</organism>
<dbReference type="InterPro" id="IPR000873">
    <property type="entry name" value="AMP-dep_synth/lig_dom"/>
</dbReference>
<evidence type="ECO:0000259" key="5">
    <source>
        <dbReference type="Pfam" id="PF13193"/>
    </source>
</evidence>
<gene>
    <name evidence="6" type="ORF">BDV26DRAFT_298538</name>
</gene>
<protein>
    <recommendedName>
        <fullName evidence="8">AMP-dependent synthetase/ligase domain-containing protein</fullName>
    </recommendedName>
</protein>
<proteinExistence type="inferred from homology"/>
<dbReference type="InterPro" id="IPR020845">
    <property type="entry name" value="AMP-binding_CS"/>
</dbReference>
<evidence type="ECO:0000256" key="3">
    <source>
        <dbReference type="SAM" id="MobiDB-lite"/>
    </source>
</evidence>
<name>A0A5N7ARU1_9EURO</name>
<dbReference type="Pfam" id="PF13193">
    <property type="entry name" value="AMP-binding_C"/>
    <property type="match status" value="1"/>
</dbReference>
<evidence type="ECO:0000313" key="6">
    <source>
        <dbReference type="EMBL" id="KAE8371729.1"/>
    </source>
</evidence>
<comment type="similarity">
    <text evidence="1">Belongs to the ATP-dependent AMP-binding enzyme family.</text>
</comment>
<evidence type="ECO:0008006" key="8">
    <source>
        <dbReference type="Google" id="ProtNLM"/>
    </source>
</evidence>